<evidence type="ECO:0000313" key="2">
    <source>
        <dbReference type="EMBL" id="GGU51797.1"/>
    </source>
</evidence>
<accession>A0A918M6K6</accession>
<comment type="caution">
    <text evidence="2">The sequence shown here is derived from an EMBL/GenBank/DDBJ whole genome shotgun (WGS) entry which is preliminary data.</text>
</comment>
<feature type="region of interest" description="Disordered" evidence="1">
    <location>
        <begin position="1"/>
        <end position="91"/>
    </location>
</feature>
<name>A0A918M6K6_9ACTN</name>
<keyword evidence="3" id="KW-1185">Reference proteome</keyword>
<dbReference type="EMBL" id="BMTP01000012">
    <property type="protein sequence ID" value="GGU51797.1"/>
    <property type="molecule type" value="Genomic_DNA"/>
</dbReference>
<sequence>MPDDGAVGPVRQNGAGRPAGTARHPGVRGPPGDDPELPHEGIGLMLHPPTLRAPTPPHGRRSVRAGAPCGPRPDRNGPHVGRQPRTNREEA</sequence>
<reference evidence="2" key="2">
    <citation type="submission" date="2020-09" db="EMBL/GenBank/DDBJ databases">
        <authorList>
            <person name="Sun Q."/>
            <person name="Ohkuma M."/>
        </authorList>
    </citation>
    <scope>NUCLEOTIDE SEQUENCE</scope>
    <source>
        <strain evidence="2">JCM 4391</strain>
    </source>
</reference>
<dbReference type="AlphaFoldDB" id="A0A918M6K6"/>
<protein>
    <submittedName>
        <fullName evidence="2">Uncharacterized protein</fullName>
    </submittedName>
</protein>
<evidence type="ECO:0000256" key="1">
    <source>
        <dbReference type="SAM" id="MobiDB-lite"/>
    </source>
</evidence>
<organism evidence="2 3">
    <name type="scientific">Streptomyces lavendofoliae</name>
    <dbReference type="NCBI Taxonomy" id="67314"/>
    <lineage>
        <taxon>Bacteria</taxon>
        <taxon>Bacillati</taxon>
        <taxon>Actinomycetota</taxon>
        <taxon>Actinomycetes</taxon>
        <taxon>Kitasatosporales</taxon>
        <taxon>Streptomycetaceae</taxon>
        <taxon>Streptomyces</taxon>
    </lineage>
</organism>
<dbReference type="Proteomes" id="UP000636661">
    <property type="component" value="Unassembled WGS sequence"/>
</dbReference>
<reference evidence="2" key="1">
    <citation type="journal article" date="2014" name="Int. J. Syst. Evol. Microbiol.">
        <title>Complete genome sequence of Corynebacterium casei LMG S-19264T (=DSM 44701T), isolated from a smear-ripened cheese.</title>
        <authorList>
            <consortium name="US DOE Joint Genome Institute (JGI-PGF)"/>
            <person name="Walter F."/>
            <person name="Albersmeier A."/>
            <person name="Kalinowski J."/>
            <person name="Ruckert C."/>
        </authorList>
    </citation>
    <scope>NUCLEOTIDE SEQUENCE</scope>
    <source>
        <strain evidence="2">JCM 4391</strain>
    </source>
</reference>
<gene>
    <name evidence="2" type="ORF">GCM10010274_45810</name>
</gene>
<evidence type="ECO:0000313" key="3">
    <source>
        <dbReference type="Proteomes" id="UP000636661"/>
    </source>
</evidence>
<proteinExistence type="predicted"/>